<evidence type="ECO:0000313" key="1">
    <source>
        <dbReference type="EMBL" id="KAJ9659430.1"/>
    </source>
</evidence>
<sequence>MASMRDQYELVDSPSPVLHENVKYGISVRRKPLPETRYESLTSENDHHFRDEPIEPHPQLDIWKFFPFGGLLLTSILCGFLLAVAIKGWATSGDFYHFVVNNRALTSLIVQVLAALLGLIHVNAVCYLINYWTRIHINLKTVSLNTLHLWRGLTTPTTLWDLQISQGPFIRNSKGLFAYAVGVKFQGQLLTSAASATTVDNSPSVHQKYDNSQYVYVGRSYGAGAVVGLDDDTIQADALNTAYSYQEVSYQVSVDCIYNATNRFRLRKDSGWSYIAYGYLPNSPAGVSEYSTYWSNQGDAFAIVAMGVSYAAKPSSRRYVGFAAGSAYPFLNNTQCTLDFQPKLFNVSVNIADRNITVTPMQNVAEFDLSYNITHSVARQFTIISSAQTNLYMSLVGDSFNSSIAAYRESISNWTATPSDNDVSLTGIENAIVAMADDIVVCYKSAQLMIAKDVETQTVLVQRRAITLGKKTFIYLLSALNGLIVVATIIEAIRTKLWRRLPHFDYLDTRDLVFSIWRAAQARTVSADGFDTPNGSGHRDRAITAVRLQNTNDGELLTLQQR</sequence>
<organism evidence="1 2">
    <name type="scientific">Neophaeococcomyces mojaviensis</name>
    <dbReference type="NCBI Taxonomy" id="3383035"/>
    <lineage>
        <taxon>Eukaryota</taxon>
        <taxon>Fungi</taxon>
        <taxon>Dikarya</taxon>
        <taxon>Ascomycota</taxon>
        <taxon>Pezizomycotina</taxon>
        <taxon>Eurotiomycetes</taxon>
        <taxon>Chaetothyriomycetidae</taxon>
        <taxon>Chaetothyriales</taxon>
        <taxon>Chaetothyriales incertae sedis</taxon>
        <taxon>Neophaeococcomyces</taxon>
    </lineage>
</organism>
<evidence type="ECO:0000313" key="2">
    <source>
        <dbReference type="Proteomes" id="UP001172386"/>
    </source>
</evidence>
<gene>
    <name evidence="1" type="ORF">H2198_003159</name>
</gene>
<protein>
    <submittedName>
        <fullName evidence="1">Uncharacterized protein</fullName>
    </submittedName>
</protein>
<name>A0ACC3ACP7_9EURO</name>
<proteinExistence type="predicted"/>
<accession>A0ACC3ACP7</accession>
<dbReference type="EMBL" id="JAPDRQ010000040">
    <property type="protein sequence ID" value="KAJ9659430.1"/>
    <property type="molecule type" value="Genomic_DNA"/>
</dbReference>
<comment type="caution">
    <text evidence="1">The sequence shown here is derived from an EMBL/GenBank/DDBJ whole genome shotgun (WGS) entry which is preliminary data.</text>
</comment>
<dbReference type="Proteomes" id="UP001172386">
    <property type="component" value="Unassembled WGS sequence"/>
</dbReference>
<reference evidence="1" key="1">
    <citation type="submission" date="2022-10" db="EMBL/GenBank/DDBJ databases">
        <title>Culturing micro-colonial fungi from biological soil crusts in the Mojave desert and describing Neophaeococcomyces mojavensis, and introducing the new genera and species Taxawa tesnikishii.</title>
        <authorList>
            <person name="Kurbessoian T."/>
            <person name="Stajich J.E."/>
        </authorList>
    </citation>
    <scope>NUCLEOTIDE SEQUENCE</scope>
    <source>
        <strain evidence="1">JES_112</strain>
    </source>
</reference>
<keyword evidence="2" id="KW-1185">Reference proteome</keyword>